<protein>
    <submittedName>
        <fullName evidence="8">Efflux transporter periplasmic adaptor subunit</fullName>
    </submittedName>
</protein>
<proteinExistence type="inferred from homology"/>
<feature type="domain" description="CusB-like beta-barrel" evidence="6">
    <location>
        <begin position="267"/>
        <end position="343"/>
    </location>
</feature>
<dbReference type="GO" id="GO:0022857">
    <property type="term" value="F:transmembrane transporter activity"/>
    <property type="evidence" value="ECO:0007669"/>
    <property type="project" value="InterPro"/>
</dbReference>
<reference evidence="9" key="1">
    <citation type="submission" date="2016-04" db="EMBL/GenBank/DDBJ databases">
        <authorList>
            <person name="Chen L."/>
            <person name="Zhuang W."/>
            <person name="Wang G."/>
        </authorList>
    </citation>
    <scope>NUCLEOTIDE SEQUENCE [LARGE SCALE GENOMIC DNA]</scope>
    <source>
        <strain evidence="9">17621</strain>
    </source>
</reference>
<dbReference type="GO" id="GO:0030288">
    <property type="term" value="C:outer membrane-bounded periplasmic space"/>
    <property type="evidence" value="ECO:0007669"/>
    <property type="project" value="TreeGrafter"/>
</dbReference>
<evidence type="ECO:0000259" key="5">
    <source>
        <dbReference type="Pfam" id="PF25919"/>
    </source>
</evidence>
<feature type="domain" description="CusB-like three alpha-helical bundle" evidence="4">
    <location>
        <begin position="173"/>
        <end position="228"/>
    </location>
</feature>
<comment type="caution">
    <text evidence="8">The sequence shown here is derived from an EMBL/GenBank/DDBJ whole genome shotgun (WGS) entry which is preliminary data.</text>
</comment>
<dbReference type="AlphaFoldDB" id="A0A1V9EW08"/>
<dbReference type="InterPro" id="IPR006143">
    <property type="entry name" value="RND_pump_MFP"/>
</dbReference>
<evidence type="ECO:0000256" key="2">
    <source>
        <dbReference type="ARBA" id="ARBA00022448"/>
    </source>
</evidence>
<dbReference type="GO" id="GO:0015679">
    <property type="term" value="P:plasma membrane copper ion transport"/>
    <property type="evidence" value="ECO:0007669"/>
    <property type="project" value="TreeGrafter"/>
</dbReference>
<dbReference type="Pfam" id="PF19335">
    <property type="entry name" value="HMBD"/>
    <property type="match status" value="1"/>
</dbReference>
<dbReference type="FunFam" id="2.40.30.170:FF:000010">
    <property type="entry name" value="Efflux RND transporter periplasmic adaptor subunit"/>
    <property type="match status" value="1"/>
</dbReference>
<evidence type="ECO:0000256" key="1">
    <source>
        <dbReference type="ARBA" id="ARBA00009477"/>
    </source>
</evidence>
<dbReference type="GO" id="GO:0046914">
    <property type="term" value="F:transition metal ion binding"/>
    <property type="evidence" value="ECO:0007669"/>
    <property type="project" value="TreeGrafter"/>
</dbReference>
<dbReference type="SUPFAM" id="SSF111369">
    <property type="entry name" value="HlyD-like secretion proteins"/>
    <property type="match status" value="1"/>
</dbReference>
<dbReference type="InterPro" id="IPR058791">
    <property type="entry name" value="3HB_CusB"/>
</dbReference>
<dbReference type="GO" id="GO:0016020">
    <property type="term" value="C:membrane"/>
    <property type="evidence" value="ECO:0007669"/>
    <property type="project" value="InterPro"/>
</dbReference>
<dbReference type="EMBL" id="LVXG01000012">
    <property type="protein sequence ID" value="OQP50337.1"/>
    <property type="molecule type" value="Genomic_DNA"/>
</dbReference>
<dbReference type="PANTHER" id="PTHR30097:SF15">
    <property type="entry name" value="CATION EFFLUX SYSTEM PROTEIN CUSB"/>
    <property type="match status" value="1"/>
</dbReference>
<gene>
    <name evidence="8" type="ORF">A4H97_00385</name>
</gene>
<dbReference type="Pfam" id="PF25954">
    <property type="entry name" value="Beta-barrel_RND_2"/>
    <property type="match status" value="1"/>
</dbReference>
<comment type="similarity">
    <text evidence="1">Belongs to the membrane fusion protein (MFP) (TC 8.A.1) family.</text>
</comment>
<evidence type="ECO:0000313" key="8">
    <source>
        <dbReference type="EMBL" id="OQP50337.1"/>
    </source>
</evidence>
<dbReference type="Pfam" id="PF25919">
    <property type="entry name" value="BSH_CusB"/>
    <property type="match status" value="1"/>
</dbReference>
<dbReference type="InterPro" id="IPR051909">
    <property type="entry name" value="MFP_Cation_Efflux"/>
</dbReference>
<feature type="domain" description="Heavy metal binding" evidence="3">
    <location>
        <begin position="61"/>
        <end position="88"/>
    </location>
</feature>
<dbReference type="InterPro" id="IPR045800">
    <property type="entry name" value="HMBD"/>
</dbReference>
<evidence type="ECO:0000259" key="4">
    <source>
        <dbReference type="Pfam" id="PF25869"/>
    </source>
</evidence>
<dbReference type="Gene3D" id="2.40.50.100">
    <property type="match status" value="1"/>
</dbReference>
<dbReference type="RefSeq" id="WP_081198668.1">
    <property type="nucleotide sequence ID" value="NZ_FOCZ01000001.1"/>
</dbReference>
<organism evidence="8 9">
    <name type="scientific">Niastella yeongjuensis</name>
    <dbReference type="NCBI Taxonomy" id="354355"/>
    <lineage>
        <taxon>Bacteria</taxon>
        <taxon>Pseudomonadati</taxon>
        <taxon>Bacteroidota</taxon>
        <taxon>Chitinophagia</taxon>
        <taxon>Chitinophagales</taxon>
        <taxon>Chitinophagaceae</taxon>
        <taxon>Niastella</taxon>
    </lineage>
</organism>
<dbReference type="Pfam" id="PF25989">
    <property type="entry name" value="YknX_C"/>
    <property type="match status" value="1"/>
</dbReference>
<evidence type="ECO:0000259" key="3">
    <source>
        <dbReference type="Pfam" id="PF19335"/>
    </source>
</evidence>
<dbReference type="InterPro" id="IPR058637">
    <property type="entry name" value="YknX-like_C"/>
</dbReference>
<dbReference type="NCBIfam" id="TIGR01730">
    <property type="entry name" value="RND_mfp"/>
    <property type="match status" value="1"/>
</dbReference>
<dbReference type="Gene3D" id="2.40.30.170">
    <property type="match status" value="1"/>
</dbReference>
<dbReference type="Gene3D" id="2.40.420.20">
    <property type="match status" value="1"/>
</dbReference>
<dbReference type="STRING" id="354355.SAMN05660816_00873"/>
<dbReference type="Gene3D" id="1.10.287.470">
    <property type="entry name" value="Helix hairpin bin"/>
    <property type="match status" value="1"/>
</dbReference>
<dbReference type="InterPro" id="IPR058790">
    <property type="entry name" value="BSH_CusB"/>
</dbReference>
<name>A0A1V9EW08_9BACT</name>
<accession>A0A1V9EW08</accession>
<dbReference type="PANTHER" id="PTHR30097">
    <property type="entry name" value="CATION EFFLUX SYSTEM PROTEIN CUSB"/>
    <property type="match status" value="1"/>
</dbReference>
<dbReference type="Proteomes" id="UP000192610">
    <property type="component" value="Unassembled WGS sequence"/>
</dbReference>
<sequence>MLQKIFFYGPGRRNISLLCLRVSRLSAERYLVRFFLYAAFLLLAAACKNKKPVEVTTTDTYYTCSMHPQIMQEKPGTCPICHMELIKVNKSNETKDEIMLSDEQILLGNIQTDTLGRALVGDKVVLTATLNFDEMKVNTVSARITGRIDRLYFKNTGDFIKKGDHLFDLYSEELNTAKQEYLAALERQQTLGNSIIDFKQLLQSAKNKLQLWGVSESQIDALAKTKQFSPLTAFYSTATGYVTELPIKEGQYVMEGGVVVKLADLSTLWAEAQVYASQLASVDYQGVATVQLPDMPGVAITGKVTFANPEISTDTRINLLRISIPNTNNQLKPGMPAYVVLKSRAANALTLPIDAVLRNGQMAMVWVQTGNNTYKRKMVETGLESGDRIEIKEGLQNGDVVVVSGAYLLNGEYVFKKGSEGMHHH</sequence>
<dbReference type="Pfam" id="PF25869">
    <property type="entry name" value="3HB_CusB"/>
    <property type="match status" value="1"/>
</dbReference>
<evidence type="ECO:0000313" key="9">
    <source>
        <dbReference type="Proteomes" id="UP000192610"/>
    </source>
</evidence>
<feature type="domain" description="CusB-like barrel-sandwich hybrid" evidence="5">
    <location>
        <begin position="137"/>
        <end position="262"/>
    </location>
</feature>
<keyword evidence="2" id="KW-0813">Transport</keyword>
<evidence type="ECO:0000259" key="7">
    <source>
        <dbReference type="Pfam" id="PF25989"/>
    </source>
</evidence>
<dbReference type="InterPro" id="IPR058792">
    <property type="entry name" value="Beta-barrel_RND_2"/>
</dbReference>
<evidence type="ECO:0000259" key="6">
    <source>
        <dbReference type="Pfam" id="PF25954"/>
    </source>
</evidence>
<keyword evidence="9" id="KW-1185">Reference proteome</keyword>
<feature type="domain" description="YknX-like C-terminal permuted SH3-like" evidence="7">
    <location>
        <begin position="348"/>
        <end position="408"/>
    </location>
</feature>
<dbReference type="OrthoDB" id="9806939at2"/>
<dbReference type="GO" id="GO:0060003">
    <property type="term" value="P:copper ion export"/>
    <property type="evidence" value="ECO:0007669"/>
    <property type="project" value="TreeGrafter"/>
</dbReference>